<evidence type="ECO:0000256" key="3">
    <source>
        <dbReference type="ARBA" id="ARBA00022741"/>
    </source>
</evidence>
<sequence length="435" mass="47806">MPQDPMTNLNPVWRVGFQIREALRANNIPDRQAVDLLAEAGMPDPATQARRYPHQLSGGMCQRALIAIGLAGRPQLLIADEPTSALDVTVQRRVLDHLQRLARDRGTAVLLITHDLALAAERAEHLVVMKRGVVVESGDAQDVLANPRRDYTRQLIAAAPAMRPADRRARAAGDDIVVASELTKVYRVSRGAPWRKVELRAVDGVSFRLRRATTLGIAGESGSGKSTLARLVLGLLQPSSGTVLFDGQDIGALDRQQAFAFRRRIQPVFQNPYSSLDPVYSVFRAIEEPLRIHGIGDRRQRAQAVRELAAQVALPSSLLGRLPRELSGGQRQRVAIARALALHPEVLVCDEAVSSLDVVVQAQILDLLADLQARLGLTYLFISHDLAVIRQIADEVLVMRAGRVVEHAPTEDVFTRPQHDYTRQLLDAIPSAPTR</sequence>
<dbReference type="AlphaFoldDB" id="X8EFC6"/>
<protein>
    <submittedName>
        <fullName evidence="6">Nickel import ATP-binding protein NikE</fullName>
        <ecNumber evidence="6">3.6.3.24</ecNumber>
    </submittedName>
</protein>
<evidence type="ECO:0000259" key="5">
    <source>
        <dbReference type="PROSITE" id="PS50893"/>
    </source>
</evidence>
<dbReference type="EMBL" id="JAOB01000004">
    <property type="protein sequence ID" value="EUA78693.1"/>
    <property type="molecule type" value="Genomic_DNA"/>
</dbReference>
<dbReference type="NCBIfam" id="NF008453">
    <property type="entry name" value="PRK11308.1"/>
    <property type="match status" value="2"/>
</dbReference>
<evidence type="ECO:0000256" key="1">
    <source>
        <dbReference type="ARBA" id="ARBA00005417"/>
    </source>
</evidence>
<dbReference type="Pfam" id="PF00005">
    <property type="entry name" value="ABC_tran"/>
    <property type="match status" value="2"/>
</dbReference>
<evidence type="ECO:0000313" key="6">
    <source>
        <dbReference type="EMBL" id="EUA78693.1"/>
    </source>
</evidence>
<dbReference type="SMART" id="SM00382">
    <property type="entry name" value="AAA"/>
    <property type="match status" value="1"/>
</dbReference>
<evidence type="ECO:0000256" key="2">
    <source>
        <dbReference type="ARBA" id="ARBA00022448"/>
    </source>
</evidence>
<keyword evidence="2" id="KW-0813">Transport</keyword>
<dbReference type="InterPro" id="IPR013563">
    <property type="entry name" value="Oligopep_ABC_C"/>
</dbReference>
<comment type="caution">
    <text evidence="6">The sequence shown here is derived from an EMBL/GenBank/DDBJ whole genome shotgun (WGS) entry which is preliminary data.</text>
</comment>
<dbReference type="InterPro" id="IPR003593">
    <property type="entry name" value="AAA+_ATPase"/>
</dbReference>
<dbReference type="InterPro" id="IPR027417">
    <property type="entry name" value="P-loop_NTPase"/>
</dbReference>
<dbReference type="Pfam" id="PF08352">
    <property type="entry name" value="oligo_HPY"/>
    <property type="match status" value="2"/>
</dbReference>
<gene>
    <name evidence="6" type="primary">nikE</name>
    <name evidence="6" type="ORF">I553_2984</name>
</gene>
<name>X8EFC6_MYCXE</name>
<proteinExistence type="inferred from homology"/>
<dbReference type="EC" id="3.6.3.24" evidence="6"/>
<dbReference type="FunFam" id="3.40.50.300:FF:001383">
    <property type="entry name" value="Peptide ABC transporter ATP-binding protein"/>
    <property type="match status" value="1"/>
</dbReference>
<reference evidence="6" key="1">
    <citation type="submission" date="2014-01" db="EMBL/GenBank/DDBJ databases">
        <authorList>
            <person name="Brown-Elliot B."/>
            <person name="Wallace R."/>
            <person name="Lenaerts A."/>
            <person name="Ordway D."/>
            <person name="DeGroote M.A."/>
            <person name="Parker T."/>
            <person name="Sizemore C."/>
            <person name="Tallon L.J."/>
            <person name="Sadzewicz L.K."/>
            <person name="Sengamalay N."/>
            <person name="Fraser C.M."/>
            <person name="Hine E."/>
            <person name="Shefchek K.A."/>
            <person name="Das S.P."/>
            <person name="Tettelin H."/>
        </authorList>
    </citation>
    <scope>NUCLEOTIDE SEQUENCE [LARGE SCALE GENOMIC DNA]</scope>
    <source>
        <strain evidence="6">4042</strain>
    </source>
</reference>
<dbReference type="CDD" id="cd03257">
    <property type="entry name" value="ABC_NikE_OppD_transporters"/>
    <property type="match status" value="1"/>
</dbReference>
<feature type="domain" description="ABC transporter" evidence="5">
    <location>
        <begin position="183"/>
        <end position="426"/>
    </location>
</feature>
<dbReference type="PANTHER" id="PTHR43776:SF7">
    <property type="entry name" value="D,D-DIPEPTIDE TRANSPORT ATP-BINDING PROTEIN DDPF-RELATED"/>
    <property type="match status" value="1"/>
</dbReference>
<dbReference type="Gene3D" id="3.40.50.300">
    <property type="entry name" value="P-loop containing nucleotide triphosphate hydrolases"/>
    <property type="match status" value="2"/>
</dbReference>
<dbReference type="GO" id="GO:0005524">
    <property type="term" value="F:ATP binding"/>
    <property type="evidence" value="ECO:0007669"/>
    <property type="project" value="UniProtKB-KW"/>
</dbReference>
<dbReference type="SUPFAM" id="SSF52540">
    <property type="entry name" value="P-loop containing nucleoside triphosphate hydrolases"/>
    <property type="match status" value="2"/>
</dbReference>
<evidence type="ECO:0000256" key="4">
    <source>
        <dbReference type="ARBA" id="ARBA00022840"/>
    </source>
</evidence>
<dbReference type="GO" id="GO:0016887">
    <property type="term" value="F:ATP hydrolysis activity"/>
    <property type="evidence" value="ECO:0007669"/>
    <property type="project" value="InterPro"/>
</dbReference>
<dbReference type="GO" id="GO:0055085">
    <property type="term" value="P:transmembrane transport"/>
    <property type="evidence" value="ECO:0007669"/>
    <property type="project" value="UniProtKB-ARBA"/>
</dbReference>
<dbReference type="PATRIC" id="fig|1299334.3.peg.222"/>
<accession>X8EFC6</accession>
<dbReference type="GO" id="GO:0015833">
    <property type="term" value="P:peptide transport"/>
    <property type="evidence" value="ECO:0007669"/>
    <property type="project" value="InterPro"/>
</dbReference>
<dbReference type="PROSITE" id="PS00211">
    <property type="entry name" value="ABC_TRANSPORTER_1"/>
    <property type="match status" value="2"/>
</dbReference>
<dbReference type="InterPro" id="IPR017871">
    <property type="entry name" value="ABC_transporter-like_CS"/>
</dbReference>
<keyword evidence="3" id="KW-0547">Nucleotide-binding</keyword>
<dbReference type="PROSITE" id="PS50893">
    <property type="entry name" value="ABC_TRANSPORTER_2"/>
    <property type="match status" value="1"/>
</dbReference>
<dbReference type="PANTHER" id="PTHR43776">
    <property type="entry name" value="TRANSPORT ATP-BINDING PROTEIN"/>
    <property type="match status" value="1"/>
</dbReference>
<keyword evidence="6" id="KW-0378">Hydrolase</keyword>
<organism evidence="6">
    <name type="scientific">Mycobacterium xenopi 4042</name>
    <dbReference type="NCBI Taxonomy" id="1299334"/>
    <lineage>
        <taxon>Bacteria</taxon>
        <taxon>Bacillati</taxon>
        <taxon>Actinomycetota</taxon>
        <taxon>Actinomycetes</taxon>
        <taxon>Mycobacteriales</taxon>
        <taxon>Mycobacteriaceae</taxon>
        <taxon>Mycobacterium</taxon>
    </lineage>
</organism>
<keyword evidence="4 6" id="KW-0067">ATP-binding</keyword>
<dbReference type="InterPro" id="IPR050319">
    <property type="entry name" value="ABC_transp_ATP-bind"/>
</dbReference>
<comment type="similarity">
    <text evidence="1">Belongs to the ABC transporter superfamily.</text>
</comment>
<dbReference type="InterPro" id="IPR003439">
    <property type="entry name" value="ABC_transporter-like_ATP-bd"/>
</dbReference>